<reference evidence="2 3" key="1">
    <citation type="submission" date="2021-10" db="EMBL/GenBank/DDBJ databases">
        <authorList>
            <person name="Criscuolo A."/>
        </authorList>
    </citation>
    <scope>NUCLEOTIDE SEQUENCE [LARGE SCALE GENOMIC DNA]</scope>
    <source>
        <strain evidence="3">CIP 111899</strain>
    </source>
</reference>
<dbReference type="EMBL" id="CAKJTI010000007">
    <property type="protein sequence ID" value="CAG9612693.1"/>
    <property type="molecule type" value="Genomic_DNA"/>
</dbReference>
<dbReference type="Proteomes" id="UP000789423">
    <property type="component" value="Unassembled WGS sequence"/>
</dbReference>
<name>A0ABM8YAF9_9BACI</name>
<dbReference type="InterPro" id="IPR000182">
    <property type="entry name" value="GNAT_dom"/>
</dbReference>
<dbReference type="PANTHER" id="PTHR47237">
    <property type="entry name" value="SLL0310 PROTEIN"/>
    <property type="match status" value="1"/>
</dbReference>
<dbReference type="PROSITE" id="PS51186">
    <property type="entry name" value="GNAT"/>
    <property type="match status" value="1"/>
</dbReference>
<dbReference type="PANTHER" id="PTHR47237:SF2">
    <property type="entry name" value="BLL4206 PROTEIN"/>
    <property type="match status" value="1"/>
</dbReference>
<dbReference type="InterPro" id="IPR041496">
    <property type="entry name" value="YitH/HolE_GNAT"/>
</dbReference>
<dbReference type="Gene3D" id="3.40.630.90">
    <property type="match status" value="1"/>
</dbReference>
<dbReference type="Pfam" id="PF13673">
    <property type="entry name" value="Acetyltransf_10"/>
    <property type="match status" value="1"/>
</dbReference>
<feature type="domain" description="N-acetyltransferase" evidence="1">
    <location>
        <begin position="1"/>
        <end position="137"/>
    </location>
</feature>
<sequence length="279" mass="31407">MQIKALNQSDIPQLLSLCDAVGWLHDISFMKEQFETFFSIGTLFGHDNEGKLISCIAVFPYKTGFTSIGTLIVHPNFQRRGLARSLLDICIKNAPPLQPFVLIATDAGTPLYHTYGFNTITSIHRLERNSTETKNNSFSTSQITSQDLNTLIQLDFIASGAHRSKLYSILLNRTHLALKIEKNNRLEAFALCIRKGNTLCVTPLIAHNEEYALHLLLSICNQWNGTVRIDVPYSQKSFRDKLLSLEFKETLPSPLMIKNGENLPGKRDFIFAMMDAALC</sequence>
<evidence type="ECO:0000313" key="2">
    <source>
        <dbReference type="EMBL" id="CAG9612693.1"/>
    </source>
</evidence>
<keyword evidence="3" id="KW-1185">Reference proteome</keyword>
<proteinExistence type="predicted"/>
<comment type="caution">
    <text evidence="2">The sequence shown here is derived from an EMBL/GenBank/DDBJ whole genome shotgun (WGS) entry which is preliminary data.</text>
</comment>
<gene>
    <name evidence="2" type="ORF">BACCIP111899_01870</name>
</gene>
<protein>
    <recommendedName>
        <fullName evidence="1">N-acetyltransferase domain-containing protein</fullName>
    </recommendedName>
</protein>
<dbReference type="CDD" id="cd04301">
    <property type="entry name" value="NAT_SF"/>
    <property type="match status" value="1"/>
</dbReference>
<dbReference type="InterPro" id="IPR052729">
    <property type="entry name" value="Acyl/Acetyltrans_Enzymes"/>
</dbReference>
<dbReference type="InterPro" id="IPR016181">
    <property type="entry name" value="Acyl_CoA_acyltransferase"/>
</dbReference>
<evidence type="ECO:0000313" key="3">
    <source>
        <dbReference type="Proteomes" id="UP000789423"/>
    </source>
</evidence>
<accession>A0ABM8YAF9</accession>
<evidence type="ECO:0000259" key="1">
    <source>
        <dbReference type="PROSITE" id="PS51186"/>
    </source>
</evidence>
<dbReference type="SUPFAM" id="SSF55729">
    <property type="entry name" value="Acyl-CoA N-acyltransferases (Nat)"/>
    <property type="match status" value="1"/>
</dbReference>
<dbReference type="Pfam" id="PF18014">
    <property type="entry name" value="Acetyltransf_18"/>
    <property type="match status" value="1"/>
</dbReference>
<organism evidence="2 3">
    <name type="scientific">Bacillus rhizoplanae</name>
    <dbReference type="NCBI Taxonomy" id="2880966"/>
    <lineage>
        <taxon>Bacteria</taxon>
        <taxon>Bacillati</taxon>
        <taxon>Bacillota</taxon>
        <taxon>Bacilli</taxon>
        <taxon>Bacillales</taxon>
        <taxon>Bacillaceae</taxon>
        <taxon>Bacillus</taxon>
    </lineage>
</organism>
<dbReference type="RefSeq" id="WP_230574834.1">
    <property type="nucleotide sequence ID" value="NZ_CAKJTI010000007.1"/>
</dbReference>
<dbReference type="Gene3D" id="3.40.630.30">
    <property type="match status" value="1"/>
</dbReference>